<dbReference type="EMBL" id="OW240915">
    <property type="protein sequence ID" value="CAH2284822.1"/>
    <property type="molecule type" value="Genomic_DNA"/>
</dbReference>
<evidence type="ECO:0000313" key="2">
    <source>
        <dbReference type="EMBL" id="CAH2284822.1"/>
    </source>
</evidence>
<feature type="region of interest" description="Disordered" evidence="1">
    <location>
        <begin position="1"/>
        <end position="58"/>
    </location>
</feature>
<reference evidence="2" key="1">
    <citation type="submission" date="2022-03" db="EMBL/GenBank/DDBJ databases">
        <authorList>
            <person name="Alioto T."/>
            <person name="Alioto T."/>
            <person name="Gomez Garrido J."/>
        </authorList>
    </citation>
    <scope>NUCLEOTIDE SEQUENCE</scope>
</reference>
<feature type="compositionally biased region" description="Acidic residues" evidence="1">
    <location>
        <begin position="45"/>
        <end position="58"/>
    </location>
</feature>
<evidence type="ECO:0000313" key="3">
    <source>
        <dbReference type="Proteomes" id="UP001295444"/>
    </source>
</evidence>
<name>A0AAD1W649_PELCU</name>
<dbReference type="AlphaFoldDB" id="A0AAD1W649"/>
<dbReference type="Proteomes" id="UP001295444">
    <property type="component" value="Chromosome 04"/>
</dbReference>
<accession>A0AAD1W649</accession>
<proteinExistence type="predicted"/>
<protein>
    <submittedName>
        <fullName evidence="2">Uncharacterized protein</fullName>
    </submittedName>
</protein>
<feature type="compositionally biased region" description="Basic and acidic residues" evidence="1">
    <location>
        <begin position="18"/>
        <end position="34"/>
    </location>
</feature>
<organism evidence="2 3">
    <name type="scientific">Pelobates cultripes</name>
    <name type="common">Western spadefoot toad</name>
    <dbReference type="NCBI Taxonomy" id="61616"/>
    <lineage>
        <taxon>Eukaryota</taxon>
        <taxon>Metazoa</taxon>
        <taxon>Chordata</taxon>
        <taxon>Craniata</taxon>
        <taxon>Vertebrata</taxon>
        <taxon>Euteleostomi</taxon>
        <taxon>Amphibia</taxon>
        <taxon>Batrachia</taxon>
        <taxon>Anura</taxon>
        <taxon>Pelobatoidea</taxon>
        <taxon>Pelobatidae</taxon>
        <taxon>Pelobates</taxon>
    </lineage>
</organism>
<evidence type="ECO:0000256" key="1">
    <source>
        <dbReference type="SAM" id="MobiDB-lite"/>
    </source>
</evidence>
<gene>
    <name evidence="2" type="ORF">PECUL_23A048710</name>
</gene>
<sequence>MDSTIPGAINLPPCKRATSREKSATLWKRAKDQLDSESEPSNIEEFPESYMEDSEDLSDPNYVITDGEEANCTRAILPIKPTKIVVDHAASGDADRILDPQYEPLFET</sequence>
<keyword evidence="3" id="KW-1185">Reference proteome</keyword>